<dbReference type="AlphaFoldDB" id="A0A922L116"/>
<gene>
    <name evidence="1" type="ORF">DERF_009575</name>
</gene>
<proteinExistence type="predicted"/>
<dbReference type="EMBL" id="ASGP02000004">
    <property type="protein sequence ID" value="KAH9511104.1"/>
    <property type="molecule type" value="Genomic_DNA"/>
</dbReference>
<name>A0A922L116_DERFA</name>
<accession>A0A922L116</accession>
<keyword evidence="2" id="KW-1185">Reference proteome</keyword>
<protein>
    <submittedName>
        <fullName evidence="1">Uncharacterized protein</fullName>
    </submittedName>
</protein>
<reference evidence="1" key="2">
    <citation type="journal article" date="2022" name="Res Sq">
        <title>Comparative Genomics Reveals Insights into the Divergent Evolution of Astigmatic Mites and Household Pest Adaptations.</title>
        <authorList>
            <person name="Xiong Q."/>
            <person name="Wan A.T.-Y."/>
            <person name="Liu X.-Y."/>
            <person name="Fung C.S.-H."/>
            <person name="Xiao X."/>
            <person name="Malainual N."/>
            <person name="Hou J."/>
            <person name="Wang L."/>
            <person name="Wang M."/>
            <person name="Yang K."/>
            <person name="Cui Y."/>
            <person name="Leung E."/>
            <person name="Nong W."/>
            <person name="Shin S.-K."/>
            <person name="Au S."/>
            <person name="Jeong K.Y."/>
            <person name="Chew F.T."/>
            <person name="Hui J."/>
            <person name="Leung T.F."/>
            <person name="Tungtrongchitr A."/>
            <person name="Zhong N."/>
            <person name="Liu Z."/>
            <person name="Tsui S."/>
        </authorList>
    </citation>
    <scope>NUCLEOTIDE SEQUENCE</scope>
    <source>
        <strain evidence="1">Derf</strain>
        <tissue evidence="1">Whole organism</tissue>
    </source>
</reference>
<sequence>MAMYAGGGGGGGDTFYNFNPAISYRIENEIASLILPFLISPMLCKLYWIIPSWNINFNIAGHSKCMHSAYQLI</sequence>
<evidence type="ECO:0000313" key="2">
    <source>
        <dbReference type="Proteomes" id="UP000790347"/>
    </source>
</evidence>
<comment type="caution">
    <text evidence="1">The sequence shown here is derived from an EMBL/GenBank/DDBJ whole genome shotgun (WGS) entry which is preliminary data.</text>
</comment>
<dbReference type="Proteomes" id="UP000790347">
    <property type="component" value="Unassembled WGS sequence"/>
</dbReference>
<reference evidence="1" key="1">
    <citation type="submission" date="2013-05" db="EMBL/GenBank/DDBJ databases">
        <authorList>
            <person name="Yim A.K.Y."/>
            <person name="Chan T.F."/>
            <person name="Ji K.M."/>
            <person name="Liu X.Y."/>
            <person name="Zhou J.W."/>
            <person name="Li R.Q."/>
            <person name="Yang K.Y."/>
            <person name="Li J."/>
            <person name="Li M."/>
            <person name="Law P.T.W."/>
            <person name="Wu Y.L."/>
            <person name="Cai Z.L."/>
            <person name="Qin H."/>
            <person name="Bao Y."/>
            <person name="Leung R.K.K."/>
            <person name="Ng P.K.S."/>
            <person name="Zou J."/>
            <person name="Zhong X.J."/>
            <person name="Ran P.X."/>
            <person name="Zhong N.S."/>
            <person name="Liu Z.G."/>
            <person name="Tsui S.K.W."/>
        </authorList>
    </citation>
    <scope>NUCLEOTIDE SEQUENCE</scope>
    <source>
        <strain evidence="1">Derf</strain>
        <tissue evidence="1">Whole organism</tissue>
    </source>
</reference>
<evidence type="ECO:0000313" key="1">
    <source>
        <dbReference type="EMBL" id="KAH9511104.1"/>
    </source>
</evidence>
<organism evidence="1 2">
    <name type="scientific">Dermatophagoides farinae</name>
    <name type="common">American house dust mite</name>
    <dbReference type="NCBI Taxonomy" id="6954"/>
    <lineage>
        <taxon>Eukaryota</taxon>
        <taxon>Metazoa</taxon>
        <taxon>Ecdysozoa</taxon>
        <taxon>Arthropoda</taxon>
        <taxon>Chelicerata</taxon>
        <taxon>Arachnida</taxon>
        <taxon>Acari</taxon>
        <taxon>Acariformes</taxon>
        <taxon>Sarcoptiformes</taxon>
        <taxon>Astigmata</taxon>
        <taxon>Psoroptidia</taxon>
        <taxon>Analgoidea</taxon>
        <taxon>Pyroglyphidae</taxon>
        <taxon>Dermatophagoidinae</taxon>
        <taxon>Dermatophagoides</taxon>
    </lineage>
</organism>